<evidence type="ECO:0000313" key="2">
    <source>
        <dbReference type="EMBL" id="AZE47297.1"/>
    </source>
</evidence>
<dbReference type="RefSeq" id="WP_124319631.1">
    <property type="nucleotide sequence ID" value="NZ_CP027753.1"/>
</dbReference>
<evidence type="ECO:0000256" key="1">
    <source>
        <dbReference type="SAM" id="MobiDB-lite"/>
    </source>
</evidence>
<reference evidence="2 3" key="1">
    <citation type="submission" date="2018-03" db="EMBL/GenBank/DDBJ databases">
        <title>Diversity of phytobeneficial traits revealed by whole-genome analysis of worldwide-isolated phenazine-producing Pseudomonas spp.</title>
        <authorList>
            <person name="Biessy A."/>
            <person name="Novinscak A."/>
            <person name="Blom J."/>
            <person name="Leger G."/>
            <person name="Thomashow L.S."/>
            <person name="Cazorla F.M."/>
            <person name="Josic D."/>
            <person name="Filion M."/>
        </authorList>
    </citation>
    <scope>NUCLEOTIDE SEQUENCE [LARGE SCALE GENOMIC DNA]</scope>
    <source>
        <strain evidence="2 3">B25</strain>
    </source>
</reference>
<dbReference type="AlphaFoldDB" id="A0A3G7TJL5"/>
<dbReference type="Proteomes" id="UP000268048">
    <property type="component" value="Chromosome"/>
</dbReference>
<proteinExistence type="predicted"/>
<sequence length="147" mass="17765">MYRRILLTAFLGLALCACVPYYDYDGGSTYYRSEVYTTPAPVYYGGSYYSSGHGYYAPRYYQPVPRYYQPAPRYYQPRYYQPAPRYYQSAPRAVYRAYPNRGWDGHRQGWNNDYRHDGRRDHDGRRGGRDWSDRGRDDHRRDRHHNR</sequence>
<feature type="region of interest" description="Disordered" evidence="1">
    <location>
        <begin position="109"/>
        <end position="147"/>
    </location>
</feature>
<protein>
    <submittedName>
        <fullName evidence="2">Putative lipoprotein</fullName>
    </submittedName>
</protein>
<name>A0A3G7TJL5_9PSED</name>
<gene>
    <name evidence="2" type="ORF">C4K04_1608</name>
</gene>
<organism evidence="2 3">
    <name type="scientific">Pseudomonas chlororaphis</name>
    <dbReference type="NCBI Taxonomy" id="587753"/>
    <lineage>
        <taxon>Bacteria</taxon>
        <taxon>Pseudomonadati</taxon>
        <taxon>Pseudomonadota</taxon>
        <taxon>Gammaproteobacteria</taxon>
        <taxon>Pseudomonadales</taxon>
        <taxon>Pseudomonadaceae</taxon>
        <taxon>Pseudomonas</taxon>
    </lineage>
</organism>
<keyword evidence="2" id="KW-0449">Lipoprotein</keyword>
<evidence type="ECO:0000313" key="3">
    <source>
        <dbReference type="Proteomes" id="UP000268048"/>
    </source>
</evidence>
<accession>A0A3G7TJL5</accession>
<dbReference type="PROSITE" id="PS51257">
    <property type="entry name" value="PROKAR_LIPOPROTEIN"/>
    <property type="match status" value="1"/>
</dbReference>
<dbReference type="EMBL" id="CP027753">
    <property type="protein sequence ID" value="AZE47297.1"/>
    <property type="molecule type" value="Genomic_DNA"/>
</dbReference>
<feature type="compositionally biased region" description="Basic and acidic residues" evidence="1">
    <location>
        <begin position="109"/>
        <end position="140"/>
    </location>
</feature>